<evidence type="ECO:0008006" key="4">
    <source>
        <dbReference type="Google" id="ProtNLM"/>
    </source>
</evidence>
<reference evidence="2 3" key="1">
    <citation type="submission" date="2024-09" db="EMBL/GenBank/DDBJ databases">
        <title>Novel species of the genus Pelomonas and Roseateles isolated from streams.</title>
        <authorList>
            <person name="Lu H."/>
        </authorList>
    </citation>
    <scope>NUCLEOTIDE SEQUENCE [LARGE SCALE GENOMIC DNA]</scope>
    <source>
        <strain evidence="2 3">BYS96W</strain>
    </source>
</reference>
<feature type="transmembrane region" description="Helical" evidence="1">
    <location>
        <begin position="34"/>
        <end position="54"/>
    </location>
</feature>
<proteinExistence type="predicted"/>
<name>A0ABW7G9X7_9BURK</name>
<evidence type="ECO:0000256" key="1">
    <source>
        <dbReference type="SAM" id="Phobius"/>
    </source>
</evidence>
<dbReference type="EMBL" id="JBIGIA010000015">
    <property type="protein sequence ID" value="MFG6458752.1"/>
    <property type="molecule type" value="Genomic_DNA"/>
</dbReference>
<keyword evidence="3" id="KW-1185">Reference proteome</keyword>
<keyword evidence="1" id="KW-0472">Membrane</keyword>
<comment type="caution">
    <text evidence="2">The sequence shown here is derived from an EMBL/GenBank/DDBJ whole genome shotgun (WGS) entry which is preliminary data.</text>
</comment>
<feature type="transmembrane region" description="Helical" evidence="1">
    <location>
        <begin position="60"/>
        <end position="84"/>
    </location>
</feature>
<keyword evidence="1" id="KW-0812">Transmembrane</keyword>
<evidence type="ECO:0000313" key="3">
    <source>
        <dbReference type="Proteomes" id="UP001606305"/>
    </source>
</evidence>
<dbReference type="Proteomes" id="UP001606305">
    <property type="component" value="Unassembled WGS sequence"/>
</dbReference>
<protein>
    <recommendedName>
        <fullName evidence="4">Transmembrane protein</fullName>
    </recommendedName>
</protein>
<feature type="transmembrane region" description="Helical" evidence="1">
    <location>
        <begin position="96"/>
        <end position="120"/>
    </location>
</feature>
<organism evidence="2 3">
    <name type="scientific">Pelomonas nitida</name>
    <dbReference type="NCBI Taxonomy" id="3299027"/>
    <lineage>
        <taxon>Bacteria</taxon>
        <taxon>Pseudomonadati</taxon>
        <taxon>Pseudomonadota</taxon>
        <taxon>Betaproteobacteria</taxon>
        <taxon>Burkholderiales</taxon>
        <taxon>Sphaerotilaceae</taxon>
        <taxon>Roseateles</taxon>
    </lineage>
</organism>
<dbReference type="RefSeq" id="WP_394490041.1">
    <property type="nucleotide sequence ID" value="NZ_JBIGIA010000015.1"/>
</dbReference>
<accession>A0ABW7G9X7</accession>
<keyword evidence="1" id="KW-1133">Transmembrane helix</keyword>
<sequence length="124" mass="13007">MAQQTPQLAVPVEYAAVERSDRVMRTPISRIERIIVALALLVLLLTVITSSGMLPQRSFTSLLAGFAMLGASGAEVVCLCWLIARKVSSGNPSGRKIGVAVLAGIAGAAPAVVTVVRLLVEAYF</sequence>
<gene>
    <name evidence="2" type="ORF">ACG00X_18090</name>
</gene>
<evidence type="ECO:0000313" key="2">
    <source>
        <dbReference type="EMBL" id="MFG6458752.1"/>
    </source>
</evidence>